<dbReference type="Gene3D" id="3.40.50.150">
    <property type="entry name" value="Vaccinia Virus protein VP39"/>
    <property type="match status" value="1"/>
</dbReference>
<proteinExistence type="inferred from homology"/>
<accession>A0A3S9SUX6</accession>
<gene>
    <name evidence="7" type="ORF">BBF96_00950</name>
</gene>
<dbReference type="PROSITE" id="PS51687">
    <property type="entry name" value="SAM_MT_RNA_M5U"/>
    <property type="match status" value="1"/>
</dbReference>
<dbReference type="PROSITE" id="PS50926">
    <property type="entry name" value="TRAM"/>
    <property type="match status" value="1"/>
</dbReference>
<feature type="domain" description="TRAM" evidence="6">
    <location>
        <begin position="4"/>
        <end position="62"/>
    </location>
</feature>
<evidence type="ECO:0000256" key="1">
    <source>
        <dbReference type="ARBA" id="ARBA00022603"/>
    </source>
</evidence>
<dbReference type="EMBL" id="CP016379">
    <property type="protein sequence ID" value="AZR72082.1"/>
    <property type="molecule type" value="Genomic_DNA"/>
</dbReference>
<dbReference type="PANTHER" id="PTHR11061">
    <property type="entry name" value="RNA M5U METHYLTRANSFERASE"/>
    <property type="match status" value="1"/>
</dbReference>
<protein>
    <submittedName>
        <fullName evidence="7">23S rRNA (Uracil-5-)-methyltransferase RumA</fullName>
    </submittedName>
</protein>
<dbReference type="AlphaFoldDB" id="A0A3S9SUX6"/>
<keyword evidence="2 4" id="KW-0808">Transferase</keyword>
<dbReference type="InterPro" id="IPR030390">
    <property type="entry name" value="MeTrfase_TrmA_AS"/>
</dbReference>
<dbReference type="FunFam" id="3.40.50.150:FF:000009">
    <property type="entry name" value="23S rRNA (Uracil(1939)-C(5))-methyltransferase RlmD"/>
    <property type="match status" value="1"/>
</dbReference>
<feature type="active site" description="Nucleophile" evidence="4">
    <location>
        <position position="415"/>
    </location>
</feature>
<sequence>MVKPVKKGEIVTIELDNLAYGGEAVGRVDNFAIFVAGGIPGEKVKVRITEVKKRYGRGELIEILNPSPFRAPASCDVYTGCGGCQLQHVEYKEQLKLKRQIVVDAIERIGGLKGVKVHSTLPSNQDFYRNKAQFPLGVGKGVDGREEIITGFYAPGTHKIVPNNNCCIQHPLINRIVRKTLKILNEEGVSIYDERVHKGLLRHLLVRVGVCTNQAMLVFVTNGQEFPKGKKIAQRVMDEVPELVSVLQNINTQRTNVILGQKTRLIAGKERIIDYIGDLKFEISAQSFFQVNTLQSKVLYDRVLKYANLSGKEIVLDAYCGIGTISLYLAQHAGVVHGIEVVQQAIEDAEQNAVLNGIKNTFFYTGLVEEILPRLVEDNVKFDVVVVDPPRKGCHTDVLKVFGETKPERIVYVSCNPTTLARDLAVLVKYGYEVIEVQPVDMFPHTYHVESVVLIKRKYMG</sequence>
<dbReference type="InterPro" id="IPR010280">
    <property type="entry name" value="U5_MeTrfase_fam"/>
</dbReference>
<evidence type="ECO:0000259" key="6">
    <source>
        <dbReference type="PROSITE" id="PS50926"/>
    </source>
</evidence>
<dbReference type="SUPFAM" id="SSF50249">
    <property type="entry name" value="Nucleic acid-binding proteins"/>
    <property type="match status" value="1"/>
</dbReference>
<dbReference type="InterPro" id="IPR012340">
    <property type="entry name" value="NA-bd_OB-fold"/>
</dbReference>
<dbReference type="Gene3D" id="2.40.50.1070">
    <property type="match status" value="1"/>
</dbReference>
<evidence type="ECO:0000256" key="2">
    <source>
        <dbReference type="ARBA" id="ARBA00022679"/>
    </source>
</evidence>
<dbReference type="RefSeq" id="WP_127015410.1">
    <property type="nucleotide sequence ID" value="NZ_CP016379.1"/>
</dbReference>
<dbReference type="NCBIfam" id="TIGR00479">
    <property type="entry name" value="rumA"/>
    <property type="match status" value="1"/>
</dbReference>
<name>A0A3S9SUX6_9FIRM</name>
<evidence type="ECO:0000313" key="8">
    <source>
        <dbReference type="Proteomes" id="UP000267250"/>
    </source>
</evidence>
<dbReference type="PROSITE" id="PS01231">
    <property type="entry name" value="TRMA_2"/>
    <property type="match status" value="1"/>
</dbReference>
<dbReference type="GO" id="GO:0070475">
    <property type="term" value="P:rRNA base methylation"/>
    <property type="evidence" value="ECO:0007669"/>
    <property type="project" value="TreeGrafter"/>
</dbReference>
<dbReference type="Pfam" id="PF05958">
    <property type="entry name" value="tRNA_U5-meth_tr"/>
    <property type="match status" value="1"/>
</dbReference>
<dbReference type="OrthoDB" id="9804590at2"/>
<dbReference type="InterPro" id="IPR002792">
    <property type="entry name" value="TRAM_dom"/>
</dbReference>
<dbReference type="PANTHER" id="PTHR11061:SF30">
    <property type="entry name" value="TRNA (URACIL(54)-C(5))-METHYLTRANSFERASE"/>
    <property type="match status" value="1"/>
</dbReference>
<dbReference type="PROSITE" id="PS01230">
    <property type="entry name" value="TRMA_1"/>
    <property type="match status" value="1"/>
</dbReference>
<dbReference type="SUPFAM" id="SSF53335">
    <property type="entry name" value="S-adenosyl-L-methionine-dependent methyltransferases"/>
    <property type="match status" value="1"/>
</dbReference>
<comment type="similarity">
    <text evidence="4">Belongs to the class I-like SAM-binding methyltransferase superfamily. RNA M5U methyltransferase family.</text>
</comment>
<feature type="binding site" evidence="4">
    <location>
        <position position="388"/>
    </location>
    <ligand>
        <name>S-adenosyl-L-methionine</name>
        <dbReference type="ChEBI" id="CHEBI:59789"/>
    </ligand>
</feature>
<dbReference type="Proteomes" id="UP000267250">
    <property type="component" value="Chromosome"/>
</dbReference>
<dbReference type="InterPro" id="IPR030391">
    <property type="entry name" value="MeTrfase_TrmA_CS"/>
</dbReference>
<keyword evidence="3 4" id="KW-0949">S-adenosyl-L-methionine</keyword>
<evidence type="ECO:0000313" key="7">
    <source>
        <dbReference type="EMBL" id="AZR72082.1"/>
    </source>
</evidence>
<dbReference type="Pfam" id="PF01938">
    <property type="entry name" value="TRAM"/>
    <property type="match status" value="1"/>
</dbReference>
<dbReference type="Gene3D" id="2.40.50.140">
    <property type="entry name" value="Nucleic acid-binding proteins"/>
    <property type="match status" value="1"/>
</dbReference>
<organism evidence="7 8">
    <name type="scientific">Anoxybacter fermentans</name>
    <dbReference type="NCBI Taxonomy" id="1323375"/>
    <lineage>
        <taxon>Bacteria</taxon>
        <taxon>Bacillati</taxon>
        <taxon>Bacillota</taxon>
        <taxon>Clostridia</taxon>
        <taxon>Halanaerobiales</taxon>
        <taxon>Anoxybacter</taxon>
    </lineage>
</organism>
<dbReference type="InterPro" id="IPR029063">
    <property type="entry name" value="SAM-dependent_MTases_sf"/>
</dbReference>
<dbReference type="FunFam" id="2.40.50.1070:FF:000003">
    <property type="entry name" value="23S rRNA (Uracil-5-)-methyltransferase RumA"/>
    <property type="match status" value="1"/>
</dbReference>
<dbReference type="GO" id="GO:0070041">
    <property type="term" value="F:rRNA (uridine-C5-)-methyltransferase activity"/>
    <property type="evidence" value="ECO:0007669"/>
    <property type="project" value="TreeGrafter"/>
</dbReference>
<keyword evidence="8" id="KW-1185">Reference proteome</keyword>
<keyword evidence="1 4" id="KW-0489">Methyltransferase</keyword>
<evidence type="ECO:0000256" key="3">
    <source>
        <dbReference type="ARBA" id="ARBA00022691"/>
    </source>
</evidence>
<feature type="binding site" evidence="4">
    <location>
        <position position="319"/>
    </location>
    <ligand>
        <name>S-adenosyl-L-methionine</name>
        <dbReference type="ChEBI" id="CHEBI:59789"/>
    </ligand>
</feature>
<evidence type="ECO:0000256" key="4">
    <source>
        <dbReference type="PROSITE-ProRule" id="PRU01024"/>
    </source>
</evidence>
<dbReference type="KEGG" id="aft:BBF96_00950"/>
<feature type="active site" evidence="5">
    <location>
        <position position="415"/>
    </location>
</feature>
<reference evidence="7 8" key="1">
    <citation type="submission" date="2016-07" db="EMBL/GenBank/DDBJ databases">
        <title>Genome and transcriptome analysis of iron-reducing fermentative bacteria Anoxybacter fermentans.</title>
        <authorList>
            <person name="Zeng X."/>
            <person name="Shao Z."/>
        </authorList>
    </citation>
    <scope>NUCLEOTIDE SEQUENCE [LARGE SCALE GENOMIC DNA]</scope>
    <source>
        <strain evidence="7 8">DY22613</strain>
    </source>
</reference>
<feature type="binding site" evidence="4">
    <location>
        <position position="290"/>
    </location>
    <ligand>
        <name>S-adenosyl-L-methionine</name>
        <dbReference type="ChEBI" id="CHEBI:59789"/>
    </ligand>
</feature>
<evidence type="ECO:0000256" key="5">
    <source>
        <dbReference type="PROSITE-ProRule" id="PRU10015"/>
    </source>
</evidence>
<dbReference type="CDD" id="cd02440">
    <property type="entry name" value="AdoMet_MTases"/>
    <property type="match status" value="1"/>
</dbReference>
<feature type="binding site" evidence="4">
    <location>
        <position position="340"/>
    </location>
    <ligand>
        <name>S-adenosyl-L-methionine</name>
        <dbReference type="ChEBI" id="CHEBI:59789"/>
    </ligand>
</feature>